<evidence type="ECO:0000256" key="1">
    <source>
        <dbReference type="SAM" id="MobiDB-lite"/>
    </source>
</evidence>
<name>B4DUY5_HUMAN</name>
<accession>B4DUY5</accession>
<dbReference type="AlphaFoldDB" id="B4DUY5"/>
<reference evidence="2" key="1">
    <citation type="submission" date="2007-10" db="EMBL/GenBank/DDBJ databases">
        <title>NEDO human cDNA sequencing project focused on splicing variants.</title>
        <authorList>
            <person name="Wakamatsu A."/>
            <person name="Yamamoto J."/>
            <person name="Kimura K."/>
            <person name="Ishii S."/>
            <person name="Watanabe K."/>
            <person name="Sugiyama A."/>
            <person name="Murakawa K."/>
            <person name="Kaida T."/>
            <person name="Tsuchiya K."/>
            <person name="Fukuzumi Y."/>
            <person name="Kumagai A."/>
            <person name="Oishi Y."/>
            <person name="Yamamoto S."/>
            <person name="Ono Y."/>
            <person name="Komori Y."/>
            <person name="Yamazaki M."/>
            <person name="Kisu Y."/>
            <person name="Nishikawa T."/>
            <person name="Sugano S."/>
            <person name="Nomura N."/>
            <person name="Isogai T."/>
        </authorList>
    </citation>
    <scope>NUCLEOTIDE SEQUENCE</scope>
    <source>
        <tissue evidence="2">Small intestine</tissue>
    </source>
</reference>
<organism evidence="2">
    <name type="scientific">Homo sapiens</name>
    <name type="common">Human</name>
    <dbReference type="NCBI Taxonomy" id="9606"/>
    <lineage>
        <taxon>Eukaryota</taxon>
        <taxon>Metazoa</taxon>
        <taxon>Chordata</taxon>
        <taxon>Craniata</taxon>
        <taxon>Vertebrata</taxon>
        <taxon>Euteleostomi</taxon>
        <taxon>Mammalia</taxon>
        <taxon>Eutheria</taxon>
        <taxon>Euarchontoglires</taxon>
        <taxon>Primates</taxon>
        <taxon>Haplorrhini</taxon>
        <taxon>Catarrhini</taxon>
        <taxon>Hominidae</taxon>
        <taxon>Homo</taxon>
    </lineage>
</organism>
<sequence length="134" mass="14143">MGMYNRNQSSPPPGDLHFRSLRLPVTPERQTADWPSCLKTQPDSDACQPASPTRAAALPTRMGGTTPPRCPRAERSRGSTGIARASALAAGGAGVLRGRDQSAIRAATPDLGRQLSSHCDGHWGAPSILVKFSL</sequence>
<protein>
    <submittedName>
        <fullName evidence="2">cDNA FLJ50876</fullName>
    </submittedName>
</protein>
<proteinExistence type="evidence at transcript level"/>
<feature type="region of interest" description="Disordered" evidence="1">
    <location>
        <begin position="1"/>
        <end position="81"/>
    </location>
</feature>
<dbReference type="EMBL" id="AK300846">
    <property type="protein sequence ID" value="BAG62497.1"/>
    <property type="molecule type" value="mRNA"/>
</dbReference>
<evidence type="ECO:0000313" key="2">
    <source>
        <dbReference type="EMBL" id="BAG62497.1"/>
    </source>
</evidence>